<sequence>MQTKIFVVDDERYTLDFFEALLINENVQVFKFRSPIEAFKAVEKNEPDLIISDIVMPEMSGLEFLEELNKKYPYITVILVTAYASIEKAVQAIKKGAFDFLTKPFDDIEEVTIKIKKGLENSRLKNRVKVLQENVNELYGIDNIVSKSKKMNDILSMVKKVSGISSNILISGESGTGKELIARSIHQLSSRKNERFLPINCAAIPENLQESLFFGYEKGAFTGADSLHRGYFEEADGGTLFLDEIGETDPNFQVKLLRVIQEKSVKRLGASKSLDVDVRLICATNKNLEREVEKGNFRQDLYYRINVIKIEIPPLRERAEDIPYLVDFFIKKYNREFSKNLKGADSGFMKHLYEYDWPGNVRELENIIERSTALAEKDYLGLENLPETFFSNSNSGERFSGDSLKYKDARDEFEKSYLKKLLELSDNNITRASKLAGVDPATMHRKVNKYLKE</sequence>
<feature type="modified residue" description="4-aspartylphosphate" evidence="6">
    <location>
        <position position="53"/>
    </location>
</feature>
<dbReference type="InterPro" id="IPR027417">
    <property type="entry name" value="P-loop_NTPase"/>
</dbReference>
<dbReference type="InterPro" id="IPR003593">
    <property type="entry name" value="AAA+_ATPase"/>
</dbReference>
<protein>
    <submittedName>
        <fullName evidence="9">Two component, sigma54 specific, transcriptional regulator, Fis family</fullName>
    </submittedName>
</protein>
<dbReference type="InterPro" id="IPR002197">
    <property type="entry name" value="HTH_Fis"/>
</dbReference>
<feature type="domain" description="Response regulatory" evidence="8">
    <location>
        <begin position="4"/>
        <end position="118"/>
    </location>
</feature>
<keyword evidence="10" id="KW-1185">Reference proteome</keyword>
<dbReference type="InterPro" id="IPR011006">
    <property type="entry name" value="CheY-like_superfamily"/>
</dbReference>
<dbReference type="SUPFAM" id="SSF52172">
    <property type="entry name" value="CheY-like"/>
    <property type="match status" value="1"/>
</dbReference>
<accession>F8E5P9</accession>
<dbReference type="GO" id="GO:0043565">
    <property type="term" value="F:sequence-specific DNA binding"/>
    <property type="evidence" value="ECO:0007669"/>
    <property type="project" value="InterPro"/>
</dbReference>
<evidence type="ECO:0000256" key="1">
    <source>
        <dbReference type="ARBA" id="ARBA00022741"/>
    </source>
</evidence>
<dbReference type="Pfam" id="PF00158">
    <property type="entry name" value="Sigma54_activat"/>
    <property type="match status" value="1"/>
</dbReference>
<gene>
    <name evidence="9" type="ordered locus">Flexsi_1022</name>
</gene>
<feature type="domain" description="Sigma-54 factor interaction" evidence="7">
    <location>
        <begin position="144"/>
        <end position="373"/>
    </location>
</feature>
<dbReference type="InterPro" id="IPR025662">
    <property type="entry name" value="Sigma_54_int_dom_ATP-bd_1"/>
</dbReference>
<evidence type="ECO:0000259" key="7">
    <source>
        <dbReference type="PROSITE" id="PS50045"/>
    </source>
</evidence>
<keyword evidence="5" id="KW-0804">Transcription</keyword>
<dbReference type="OrthoDB" id="9763792at2"/>
<dbReference type="FunFam" id="3.40.50.300:FF:000006">
    <property type="entry name" value="DNA-binding transcriptional regulator NtrC"/>
    <property type="match status" value="1"/>
</dbReference>
<dbReference type="PROSITE" id="PS00676">
    <property type="entry name" value="SIGMA54_INTERACT_2"/>
    <property type="match status" value="1"/>
</dbReference>
<reference evidence="10" key="2">
    <citation type="submission" date="2011-06" db="EMBL/GenBank/DDBJ databases">
        <title>The complete genome of Flexistipes sinusarabici DSM 4947.</title>
        <authorList>
            <person name="Lucas S."/>
            <person name="Han J."/>
            <person name="Lapidus A."/>
            <person name="Bruce D."/>
            <person name="Goodwin L."/>
            <person name="Pitluck S."/>
            <person name="Peters L."/>
            <person name="Kyrpides N."/>
            <person name="Mavromatis K."/>
            <person name="Ivanova N."/>
            <person name="Mikhailova N."/>
            <person name="Chertkov O."/>
            <person name="Detter J.C."/>
            <person name="Tapia R."/>
            <person name="Han C."/>
            <person name="Land M."/>
            <person name="Hauser L."/>
            <person name="Markowitz V."/>
            <person name="Cheng J.-F."/>
            <person name="Hugenholtz P."/>
            <person name="Woyke T."/>
            <person name="Wu D."/>
            <person name="Spring S."/>
            <person name="Schroeder M."/>
            <person name="Brambilla E."/>
            <person name="Klenk H.-P."/>
            <person name="Eisen J.A."/>
        </authorList>
    </citation>
    <scope>NUCLEOTIDE SEQUENCE [LARGE SCALE GENOMIC DNA]</scope>
    <source>
        <strain evidence="10">DSM 4947 / MAS 10</strain>
    </source>
</reference>
<reference evidence="9 10" key="1">
    <citation type="journal article" date="2011" name="Stand. Genomic Sci.">
        <title>Genome sequence of the moderately thermophilic halophile Flexistipes sinusarabici strain (MAS10).</title>
        <authorList>
            <person name="Lapidus A."/>
            <person name="Chertkov O."/>
            <person name="Nolan M."/>
            <person name="Lucas S."/>
            <person name="Hammon N."/>
            <person name="Deshpande S."/>
            <person name="Cheng J.F."/>
            <person name="Tapia R."/>
            <person name="Han C."/>
            <person name="Goodwin L."/>
            <person name="Pitluck S."/>
            <person name="Liolios K."/>
            <person name="Pagani I."/>
            <person name="Ivanova N."/>
            <person name="Huntemann M."/>
            <person name="Mavromatis K."/>
            <person name="Mikhailova N."/>
            <person name="Pati A."/>
            <person name="Chen A."/>
            <person name="Palaniappan K."/>
            <person name="Land M."/>
            <person name="Hauser L."/>
            <person name="Brambilla E.M."/>
            <person name="Rohde M."/>
            <person name="Abt B."/>
            <person name="Spring S."/>
            <person name="Goker M."/>
            <person name="Bristow J."/>
            <person name="Eisen J.A."/>
            <person name="Markowitz V."/>
            <person name="Hugenholtz P."/>
            <person name="Kyrpides N.C."/>
            <person name="Klenk H.P."/>
            <person name="Woyke T."/>
        </authorList>
    </citation>
    <scope>NUCLEOTIDE SEQUENCE [LARGE SCALE GENOMIC DNA]</scope>
    <source>
        <strain evidence="10">DSM 4947 / MAS 10</strain>
    </source>
</reference>
<dbReference type="InterPro" id="IPR025944">
    <property type="entry name" value="Sigma_54_int_dom_CS"/>
</dbReference>
<dbReference type="Pfam" id="PF00072">
    <property type="entry name" value="Response_reg"/>
    <property type="match status" value="1"/>
</dbReference>
<dbReference type="Pfam" id="PF25601">
    <property type="entry name" value="AAA_lid_14"/>
    <property type="match status" value="1"/>
</dbReference>
<evidence type="ECO:0000256" key="5">
    <source>
        <dbReference type="ARBA" id="ARBA00023163"/>
    </source>
</evidence>
<dbReference type="PROSITE" id="PS50045">
    <property type="entry name" value="SIGMA54_INTERACT_4"/>
    <property type="match status" value="1"/>
</dbReference>
<evidence type="ECO:0000256" key="2">
    <source>
        <dbReference type="ARBA" id="ARBA00022840"/>
    </source>
</evidence>
<proteinExistence type="predicted"/>
<dbReference type="InterPro" id="IPR001789">
    <property type="entry name" value="Sig_transdc_resp-reg_receiver"/>
</dbReference>
<evidence type="ECO:0000256" key="3">
    <source>
        <dbReference type="ARBA" id="ARBA00023015"/>
    </source>
</evidence>
<dbReference type="PANTHER" id="PTHR32071:SF119">
    <property type="entry name" value="SIGMA L-DEPENDENT TRANSCRIPTIONAL REGULATOR YPLP-RELATED"/>
    <property type="match status" value="1"/>
</dbReference>
<dbReference type="EMBL" id="CP002858">
    <property type="protein sequence ID" value="AEI14680.1"/>
    <property type="molecule type" value="Genomic_DNA"/>
</dbReference>
<dbReference type="Gene3D" id="3.40.50.300">
    <property type="entry name" value="P-loop containing nucleotide triphosphate hydrolases"/>
    <property type="match status" value="1"/>
</dbReference>
<name>F8E5P9_FLESM</name>
<dbReference type="CDD" id="cd00009">
    <property type="entry name" value="AAA"/>
    <property type="match status" value="1"/>
</dbReference>
<dbReference type="SUPFAM" id="SSF46689">
    <property type="entry name" value="Homeodomain-like"/>
    <property type="match status" value="1"/>
</dbReference>
<dbReference type="PROSITE" id="PS00688">
    <property type="entry name" value="SIGMA54_INTERACT_3"/>
    <property type="match status" value="1"/>
</dbReference>
<dbReference type="InterPro" id="IPR058031">
    <property type="entry name" value="AAA_lid_NorR"/>
</dbReference>
<dbReference type="Gene3D" id="1.10.10.60">
    <property type="entry name" value="Homeodomain-like"/>
    <property type="match status" value="1"/>
</dbReference>
<organism evidence="9 10">
    <name type="scientific">Flexistipes sinusarabici (strain ATCC 49648 / DSM 4947 / MAS 10)</name>
    <dbReference type="NCBI Taxonomy" id="717231"/>
    <lineage>
        <taxon>Bacteria</taxon>
        <taxon>Pseudomonadati</taxon>
        <taxon>Deferribacterota</taxon>
        <taxon>Deferribacteres</taxon>
        <taxon>Deferribacterales</taxon>
        <taxon>Flexistipitaceae</taxon>
        <taxon>Flexistipes</taxon>
    </lineage>
</organism>
<dbReference type="eggNOG" id="COG2204">
    <property type="taxonomic scope" value="Bacteria"/>
</dbReference>
<dbReference type="PROSITE" id="PS50110">
    <property type="entry name" value="RESPONSE_REGULATORY"/>
    <property type="match status" value="1"/>
</dbReference>
<dbReference type="InterPro" id="IPR009057">
    <property type="entry name" value="Homeodomain-like_sf"/>
</dbReference>
<dbReference type="STRING" id="717231.Flexsi_1022"/>
<dbReference type="Pfam" id="PF02954">
    <property type="entry name" value="HTH_8"/>
    <property type="match status" value="1"/>
</dbReference>
<dbReference type="AlphaFoldDB" id="F8E5P9"/>
<dbReference type="RefSeq" id="WP_013886170.1">
    <property type="nucleotide sequence ID" value="NC_015672.1"/>
</dbReference>
<dbReference type="PROSITE" id="PS00675">
    <property type="entry name" value="SIGMA54_INTERACT_1"/>
    <property type="match status" value="1"/>
</dbReference>
<dbReference type="PANTHER" id="PTHR32071">
    <property type="entry name" value="TRANSCRIPTIONAL REGULATORY PROTEIN"/>
    <property type="match status" value="1"/>
</dbReference>
<dbReference type="GO" id="GO:0000160">
    <property type="term" value="P:phosphorelay signal transduction system"/>
    <property type="evidence" value="ECO:0007669"/>
    <property type="project" value="InterPro"/>
</dbReference>
<dbReference type="InterPro" id="IPR025943">
    <property type="entry name" value="Sigma_54_int_dom_ATP-bd_2"/>
</dbReference>
<dbReference type="HOGENOM" id="CLU_000445_0_6_0"/>
<keyword evidence="3" id="KW-0805">Transcription regulation</keyword>
<evidence type="ECO:0000313" key="10">
    <source>
        <dbReference type="Proteomes" id="UP000006621"/>
    </source>
</evidence>
<evidence type="ECO:0000259" key="8">
    <source>
        <dbReference type="PROSITE" id="PS50110"/>
    </source>
</evidence>
<evidence type="ECO:0000256" key="4">
    <source>
        <dbReference type="ARBA" id="ARBA00023125"/>
    </source>
</evidence>
<dbReference type="InterPro" id="IPR002078">
    <property type="entry name" value="Sigma_54_int"/>
</dbReference>
<keyword evidence="2" id="KW-0067">ATP-binding</keyword>
<dbReference type="SMART" id="SM00448">
    <property type="entry name" value="REC"/>
    <property type="match status" value="1"/>
</dbReference>
<dbReference type="Gene3D" id="3.40.50.2300">
    <property type="match status" value="1"/>
</dbReference>
<dbReference type="KEGG" id="fsi:Flexsi_1022"/>
<dbReference type="GO" id="GO:0005524">
    <property type="term" value="F:ATP binding"/>
    <property type="evidence" value="ECO:0007669"/>
    <property type="project" value="UniProtKB-KW"/>
</dbReference>
<evidence type="ECO:0000256" key="6">
    <source>
        <dbReference type="PROSITE-ProRule" id="PRU00169"/>
    </source>
</evidence>
<dbReference type="GO" id="GO:0006355">
    <property type="term" value="P:regulation of DNA-templated transcription"/>
    <property type="evidence" value="ECO:0007669"/>
    <property type="project" value="InterPro"/>
</dbReference>
<keyword evidence="6" id="KW-0597">Phosphoprotein</keyword>
<keyword evidence="1" id="KW-0547">Nucleotide-binding</keyword>
<dbReference type="SMART" id="SM00382">
    <property type="entry name" value="AAA"/>
    <property type="match status" value="1"/>
</dbReference>
<dbReference type="Proteomes" id="UP000006621">
    <property type="component" value="Chromosome"/>
</dbReference>
<dbReference type="SUPFAM" id="SSF52540">
    <property type="entry name" value="P-loop containing nucleoside triphosphate hydrolases"/>
    <property type="match status" value="1"/>
</dbReference>
<evidence type="ECO:0000313" key="9">
    <source>
        <dbReference type="EMBL" id="AEI14680.1"/>
    </source>
</evidence>
<keyword evidence="4" id="KW-0238">DNA-binding</keyword>
<dbReference type="Gene3D" id="1.10.8.60">
    <property type="match status" value="1"/>
</dbReference>